<proteinExistence type="predicted"/>
<name>A0A951Q967_9CYAN</name>
<comment type="caution">
    <text evidence="1">The sequence shown here is derived from an EMBL/GenBank/DDBJ whole genome shotgun (WGS) entry which is preliminary data.</text>
</comment>
<dbReference type="EMBL" id="JAHHHD010000006">
    <property type="protein sequence ID" value="MBW4658528.1"/>
    <property type="molecule type" value="Genomic_DNA"/>
</dbReference>
<evidence type="ECO:0000313" key="1">
    <source>
        <dbReference type="EMBL" id="MBW4658528.1"/>
    </source>
</evidence>
<organism evidence="1 2">
    <name type="scientific">Drouetiella hepatica Uher 2000/2452</name>
    <dbReference type="NCBI Taxonomy" id="904376"/>
    <lineage>
        <taxon>Bacteria</taxon>
        <taxon>Bacillati</taxon>
        <taxon>Cyanobacteriota</taxon>
        <taxon>Cyanophyceae</taxon>
        <taxon>Oculatellales</taxon>
        <taxon>Oculatellaceae</taxon>
        <taxon>Drouetiella</taxon>
    </lineage>
</organism>
<gene>
    <name evidence="1" type="ORF">KME15_07625</name>
</gene>
<dbReference type="AlphaFoldDB" id="A0A951Q967"/>
<evidence type="ECO:0000313" key="2">
    <source>
        <dbReference type="Proteomes" id="UP000757435"/>
    </source>
</evidence>
<dbReference type="PANTHER" id="PTHR47704">
    <property type="entry name" value="POTASSIUM TRANSPORTER KIMA"/>
    <property type="match status" value="1"/>
</dbReference>
<dbReference type="InterPro" id="IPR053153">
    <property type="entry name" value="APC_K+_Transporter"/>
</dbReference>
<protein>
    <submittedName>
        <fullName evidence="1">Uncharacterized protein</fullName>
    </submittedName>
</protein>
<dbReference type="Proteomes" id="UP000757435">
    <property type="component" value="Unassembled WGS sequence"/>
</dbReference>
<reference evidence="1" key="1">
    <citation type="submission" date="2021-05" db="EMBL/GenBank/DDBJ databases">
        <authorList>
            <person name="Pietrasiak N."/>
            <person name="Ward R."/>
            <person name="Stajich J.E."/>
            <person name="Kurbessoian T."/>
        </authorList>
    </citation>
    <scope>NUCLEOTIDE SEQUENCE</scope>
    <source>
        <strain evidence="1">UHER 2000/2452</strain>
    </source>
</reference>
<sequence length="92" mass="10888">MSIDTSTIDHASLQQRWQQLEADIPRVILDSPYRSLAEPLLDFIQDYEARHPGIFSTIIIRGFITRNWWESFLHNQTSVFLRLGCDRRKVAW</sequence>
<reference evidence="1" key="2">
    <citation type="journal article" date="2022" name="Microbiol. Resour. Announc.">
        <title>Metagenome Sequencing to Explore Phylogenomics of Terrestrial Cyanobacteria.</title>
        <authorList>
            <person name="Ward R.D."/>
            <person name="Stajich J.E."/>
            <person name="Johansen J.R."/>
            <person name="Huntemann M."/>
            <person name="Clum A."/>
            <person name="Foster B."/>
            <person name="Foster B."/>
            <person name="Roux S."/>
            <person name="Palaniappan K."/>
            <person name="Varghese N."/>
            <person name="Mukherjee S."/>
            <person name="Reddy T.B.K."/>
            <person name="Daum C."/>
            <person name="Copeland A."/>
            <person name="Chen I.A."/>
            <person name="Ivanova N.N."/>
            <person name="Kyrpides N.C."/>
            <person name="Shapiro N."/>
            <person name="Eloe-Fadrosh E.A."/>
            <person name="Pietrasiak N."/>
        </authorList>
    </citation>
    <scope>NUCLEOTIDE SEQUENCE</scope>
    <source>
        <strain evidence="1">UHER 2000/2452</strain>
    </source>
</reference>
<dbReference type="PANTHER" id="PTHR47704:SF1">
    <property type="entry name" value="POTASSIUM TRANSPORTER KIMA"/>
    <property type="match status" value="1"/>
</dbReference>
<accession>A0A951Q967</accession>